<dbReference type="Proteomes" id="UP000473014">
    <property type="component" value="Unassembled WGS sequence"/>
</dbReference>
<reference evidence="2 3" key="1">
    <citation type="submission" date="2019-11" db="EMBL/GenBank/DDBJ databases">
        <authorList>
            <person name="Yuan L."/>
        </authorList>
    </citation>
    <scope>NUCLEOTIDE SEQUENCE [LARGE SCALE GENOMIC DNA]</scope>
    <source>
        <strain evidence="2 3">TRM43335</strain>
    </source>
</reference>
<dbReference type="EMBL" id="WIXO01000001">
    <property type="protein sequence ID" value="MTE22111.1"/>
    <property type="molecule type" value="Genomic_DNA"/>
</dbReference>
<gene>
    <name evidence="2" type="ORF">F0L17_24020</name>
</gene>
<evidence type="ECO:0000313" key="3">
    <source>
        <dbReference type="Proteomes" id="UP000473014"/>
    </source>
</evidence>
<dbReference type="Pfam" id="PF19650">
    <property type="entry name" value="DUF6153"/>
    <property type="match status" value="1"/>
</dbReference>
<keyword evidence="1" id="KW-0732">Signal</keyword>
<dbReference type="OrthoDB" id="4322759at2"/>
<feature type="signal peptide" evidence="1">
    <location>
        <begin position="1"/>
        <end position="20"/>
    </location>
</feature>
<dbReference type="InterPro" id="IPR046151">
    <property type="entry name" value="DUF6153"/>
</dbReference>
<comment type="caution">
    <text evidence="2">The sequence shown here is derived from an EMBL/GenBank/DDBJ whole genome shotgun (WGS) entry which is preliminary data.</text>
</comment>
<organism evidence="2 3">
    <name type="scientific">Streptomyces taklimakanensis</name>
    <dbReference type="NCBI Taxonomy" id="2569853"/>
    <lineage>
        <taxon>Bacteria</taxon>
        <taxon>Bacillati</taxon>
        <taxon>Actinomycetota</taxon>
        <taxon>Actinomycetes</taxon>
        <taxon>Kitasatosporales</taxon>
        <taxon>Streptomycetaceae</taxon>
        <taxon>Streptomyces</taxon>
    </lineage>
</organism>
<feature type="chain" id="PRO_5038708293" description="Chaplin domain-containing protein" evidence="1">
    <location>
        <begin position="21"/>
        <end position="119"/>
    </location>
</feature>
<evidence type="ECO:0008006" key="4">
    <source>
        <dbReference type="Google" id="ProtNLM"/>
    </source>
</evidence>
<proteinExistence type="predicted"/>
<accession>A0A6G2BIK1</accession>
<name>A0A6G2BIK1_9ACTN</name>
<evidence type="ECO:0000313" key="2">
    <source>
        <dbReference type="EMBL" id="MTE22111.1"/>
    </source>
</evidence>
<dbReference type="AlphaFoldDB" id="A0A6G2BIK1"/>
<evidence type="ECO:0000256" key="1">
    <source>
        <dbReference type="SAM" id="SignalP"/>
    </source>
</evidence>
<keyword evidence="3" id="KW-1185">Reference proteome</keyword>
<protein>
    <recommendedName>
        <fullName evidence="4">Chaplin domain-containing protein</fullName>
    </recommendedName>
</protein>
<sequence length="119" mass="11353">MLVVAVLVGLVAMHGLGPFGAPDAARTIPTTGHAISVPTAVGGFGSDACVHSGHGAGGHLEHADATCAAGGTSSGPSLPVLLPVATAPAADTAGTPQVPAALLGGRAPPSLSELQLLRI</sequence>